<reference evidence="5 6" key="1">
    <citation type="submission" date="2020-04" db="EMBL/GenBank/DDBJ databases">
        <authorList>
            <person name="De Canck E."/>
        </authorList>
    </citation>
    <scope>NUCLEOTIDE SEQUENCE [LARGE SCALE GENOMIC DNA]</scope>
    <source>
        <strain evidence="5 6">LMG 26845</strain>
    </source>
</reference>
<name>A0A6J5AEK3_9BURK</name>
<dbReference type="AlphaFoldDB" id="A0A6J5AEK3"/>
<protein>
    <recommendedName>
        <fullName evidence="4">HTH araC/xylS-type domain-containing protein</fullName>
    </recommendedName>
</protein>
<dbReference type="InterPro" id="IPR018060">
    <property type="entry name" value="HTH_AraC"/>
</dbReference>
<sequence>MHSGASAPGPIPGPRPDAIPAPSRHPSSAVETMSLRISATLAQPGPAARPGWSRLALPADLGECVADRLDLGEGLALVHSQYTPVRDLIEENAAAHGGRTLVITLALGGVSAYRGADGAELDFRGGQTTVTAFRRHLGERRYLGGSTVSQLRLLVGEAALRRYAGEAQAEALFGAGGLRRLAQGRTSADLAAVAAELARASDPLDTHIKALTLLSRQLRALAPTPAAGRFSQADIARLERAHALMREQMDRELTVQYLCLATGLNEFKLKQGFRALYGDSPMRLLTGMRMRRAWELLEGGCQVAQAAYQVGYRHPANFSAAFTRFHGRAPKSVFGKRG</sequence>
<dbReference type="PROSITE" id="PS01124">
    <property type="entry name" value="HTH_ARAC_FAMILY_2"/>
    <property type="match status" value="1"/>
</dbReference>
<dbReference type="SMART" id="SM00342">
    <property type="entry name" value="HTH_ARAC"/>
    <property type="match status" value="1"/>
</dbReference>
<evidence type="ECO:0000313" key="5">
    <source>
        <dbReference type="EMBL" id="CAB3655490.1"/>
    </source>
</evidence>
<dbReference type="GO" id="GO:0043565">
    <property type="term" value="F:sequence-specific DNA binding"/>
    <property type="evidence" value="ECO:0007669"/>
    <property type="project" value="InterPro"/>
</dbReference>
<feature type="compositionally biased region" description="Pro residues" evidence="3">
    <location>
        <begin position="9"/>
        <end position="19"/>
    </location>
</feature>
<dbReference type="PANTHER" id="PTHR47893:SF1">
    <property type="entry name" value="REGULATORY PROTEIN PCHR"/>
    <property type="match status" value="1"/>
</dbReference>
<dbReference type="InterPro" id="IPR053142">
    <property type="entry name" value="PchR_regulatory_protein"/>
</dbReference>
<evidence type="ECO:0000256" key="1">
    <source>
        <dbReference type="ARBA" id="ARBA00023015"/>
    </source>
</evidence>
<dbReference type="Pfam" id="PF12833">
    <property type="entry name" value="HTH_18"/>
    <property type="match status" value="1"/>
</dbReference>
<dbReference type="GO" id="GO:0003700">
    <property type="term" value="F:DNA-binding transcription factor activity"/>
    <property type="evidence" value="ECO:0007669"/>
    <property type="project" value="InterPro"/>
</dbReference>
<evidence type="ECO:0000313" key="6">
    <source>
        <dbReference type="Proteomes" id="UP000507979"/>
    </source>
</evidence>
<dbReference type="Proteomes" id="UP000507979">
    <property type="component" value="Unassembled WGS sequence"/>
</dbReference>
<evidence type="ECO:0000259" key="4">
    <source>
        <dbReference type="PROSITE" id="PS01124"/>
    </source>
</evidence>
<accession>A0A6J5AEK3</accession>
<evidence type="ECO:0000256" key="2">
    <source>
        <dbReference type="ARBA" id="ARBA00023163"/>
    </source>
</evidence>
<feature type="region of interest" description="Disordered" evidence="3">
    <location>
        <begin position="1"/>
        <end position="30"/>
    </location>
</feature>
<keyword evidence="2" id="KW-0804">Transcription</keyword>
<keyword evidence="1" id="KW-0805">Transcription regulation</keyword>
<proteinExistence type="predicted"/>
<dbReference type="Gene3D" id="1.10.10.60">
    <property type="entry name" value="Homeodomain-like"/>
    <property type="match status" value="1"/>
</dbReference>
<dbReference type="EMBL" id="CADIJR010000027">
    <property type="protein sequence ID" value="CAB3655490.1"/>
    <property type="molecule type" value="Genomic_DNA"/>
</dbReference>
<feature type="domain" description="HTH araC/xylS-type" evidence="4">
    <location>
        <begin position="239"/>
        <end position="336"/>
    </location>
</feature>
<dbReference type="PANTHER" id="PTHR47893">
    <property type="entry name" value="REGULATORY PROTEIN PCHR"/>
    <property type="match status" value="1"/>
</dbReference>
<keyword evidence="6" id="KW-1185">Reference proteome</keyword>
<organism evidence="5 6">
    <name type="scientific">Achromobacter insuavis</name>
    <dbReference type="NCBI Taxonomy" id="1287735"/>
    <lineage>
        <taxon>Bacteria</taxon>
        <taxon>Pseudomonadati</taxon>
        <taxon>Pseudomonadota</taxon>
        <taxon>Betaproteobacteria</taxon>
        <taxon>Burkholderiales</taxon>
        <taxon>Alcaligenaceae</taxon>
        <taxon>Achromobacter</taxon>
    </lineage>
</organism>
<gene>
    <name evidence="5" type="ORF">LMG26845_03002</name>
</gene>
<dbReference type="InterPro" id="IPR009057">
    <property type="entry name" value="Homeodomain-like_sf"/>
</dbReference>
<dbReference type="SUPFAM" id="SSF46689">
    <property type="entry name" value="Homeodomain-like"/>
    <property type="match status" value="1"/>
</dbReference>
<evidence type="ECO:0000256" key="3">
    <source>
        <dbReference type="SAM" id="MobiDB-lite"/>
    </source>
</evidence>